<dbReference type="EMBL" id="LJZR01000049">
    <property type="protein sequence ID" value="KPQ32686.1"/>
    <property type="molecule type" value="Genomic_DNA"/>
</dbReference>
<dbReference type="STRING" id="1666911.HLUCCA11_20935"/>
<dbReference type="PATRIC" id="fig|1666911.3.peg.3135"/>
<name>A0A0P8BV21_9CYAN</name>
<accession>A0A0P8BV21</accession>
<gene>
    <name evidence="2" type="ORF">HLUCCA11_20935</name>
</gene>
<dbReference type="Proteomes" id="UP000050465">
    <property type="component" value="Unassembled WGS sequence"/>
</dbReference>
<evidence type="ECO:0000313" key="3">
    <source>
        <dbReference type="Proteomes" id="UP000050465"/>
    </source>
</evidence>
<organism evidence="2 3">
    <name type="scientific">Phormidesmis priestleyi Ana</name>
    <dbReference type="NCBI Taxonomy" id="1666911"/>
    <lineage>
        <taxon>Bacteria</taxon>
        <taxon>Bacillati</taxon>
        <taxon>Cyanobacteriota</taxon>
        <taxon>Cyanophyceae</taxon>
        <taxon>Leptolyngbyales</taxon>
        <taxon>Leptolyngbyaceae</taxon>
        <taxon>Phormidesmis</taxon>
    </lineage>
</organism>
<sequence length="155" mass="17738">MGSKKHSKLQKVKGTELNESSQLLQDVRQIITETRAGVAATVNMGLTLLYWKVGDRIRHGVLLAARADYGAEIVATLSRQLVDEYGKGFGEKNLRRMIQFAEIFPEEQIVVTLSRQLSWSHFLALLPLDKPFQRDFYAEMCRVEGWSVRTLRQKN</sequence>
<proteinExistence type="predicted"/>
<evidence type="ECO:0000259" key="1">
    <source>
        <dbReference type="Pfam" id="PF17761"/>
    </source>
</evidence>
<dbReference type="Pfam" id="PF17761">
    <property type="entry name" value="DUF1016_N"/>
    <property type="match status" value="1"/>
</dbReference>
<protein>
    <recommendedName>
        <fullName evidence="1">YhcG N-terminal domain-containing protein</fullName>
    </recommendedName>
</protein>
<dbReference type="AlphaFoldDB" id="A0A0P8BV21"/>
<dbReference type="InterPro" id="IPR053148">
    <property type="entry name" value="PD-DEXK-like_domain"/>
</dbReference>
<comment type="caution">
    <text evidence="2">The sequence shown here is derived from an EMBL/GenBank/DDBJ whole genome shotgun (WGS) entry which is preliminary data.</text>
</comment>
<feature type="domain" description="YhcG N-terminal" evidence="1">
    <location>
        <begin position="26"/>
        <end position="153"/>
    </location>
</feature>
<reference evidence="2 3" key="1">
    <citation type="submission" date="2015-09" db="EMBL/GenBank/DDBJ databases">
        <title>Identification and resolution of microdiversity through metagenomic sequencing of parallel consortia.</title>
        <authorList>
            <person name="Nelson W.C."/>
            <person name="Romine M.F."/>
            <person name="Lindemann S.R."/>
        </authorList>
    </citation>
    <scope>NUCLEOTIDE SEQUENCE [LARGE SCALE GENOMIC DNA]</scope>
    <source>
        <strain evidence="2">Ana</strain>
    </source>
</reference>
<dbReference type="PANTHER" id="PTHR30547">
    <property type="entry name" value="UNCHARACTERIZED PROTEIN YHCG-RELATED"/>
    <property type="match status" value="1"/>
</dbReference>
<dbReference type="InterPro" id="IPR041527">
    <property type="entry name" value="YhcG_N"/>
</dbReference>
<evidence type="ECO:0000313" key="2">
    <source>
        <dbReference type="EMBL" id="KPQ32686.1"/>
    </source>
</evidence>
<dbReference type="PANTHER" id="PTHR30547:SF5">
    <property type="entry name" value="NUCLEASE YHCG-RELATED"/>
    <property type="match status" value="1"/>
</dbReference>